<keyword evidence="1" id="KW-0812">Transmembrane</keyword>
<proteinExistence type="predicted"/>
<evidence type="ECO:0000256" key="1">
    <source>
        <dbReference type="SAM" id="Phobius"/>
    </source>
</evidence>
<sequence length="89" mass="10052">MKPGSFNASIPPSVTGITDAVKEKGLEALINNLNFSFIIFLSPLLIKFALLQLIYSLYKGTNIKLFYSFYLSYKKINIIGYLKLILDNL</sequence>
<organism evidence="2 3">
    <name type="scientific">Clostridium gelidum</name>
    <dbReference type="NCBI Taxonomy" id="704125"/>
    <lineage>
        <taxon>Bacteria</taxon>
        <taxon>Bacillati</taxon>
        <taxon>Bacillota</taxon>
        <taxon>Clostridia</taxon>
        <taxon>Eubacteriales</taxon>
        <taxon>Clostridiaceae</taxon>
        <taxon>Clostridium</taxon>
    </lineage>
</organism>
<reference evidence="3" key="1">
    <citation type="submission" date="2021-07" db="EMBL/GenBank/DDBJ databases">
        <title>Complete genome sequencing of a Clostridium isolate.</title>
        <authorList>
            <person name="Ueki A."/>
            <person name="Tonouchi A."/>
        </authorList>
    </citation>
    <scope>NUCLEOTIDE SEQUENCE [LARGE SCALE GENOMIC DNA]</scope>
    <source>
        <strain evidence="3">C5S11</strain>
    </source>
</reference>
<name>A0ABN6IVX0_9CLOT</name>
<feature type="transmembrane region" description="Helical" evidence="1">
    <location>
        <begin position="35"/>
        <end position="58"/>
    </location>
</feature>
<protein>
    <submittedName>
        <fullName evidence="2">Uncharacterized protein</fullName>
    </submittedName>
</protein>
<keyword evidence="3" id="KW-1185">Reference proteome</keyword>
<dbReference type="EMBL" id="AP024849">
    <property type="protein sequence ID" value="BCZ46315.1"/>
    <property type="molecule type" value="Genomic_DNA"/>
</dbReference>
<gene>
    <name evidence="2" type="ORF">psyc5s11_23820</name>
</gene>
<dbReference type="Proteomes" id="UP000824633">
    <property type="component" value="Chromosome"/>
</dbReference>
<evidence type="ECO:0000313" key="3">
    <source>
        <dbReference type="Proteomes" id="UP000824633"/>
    </source>
</evidence>
<evidence type="ECO:0000313" key="2">
    <source>
        <dbReference type="EMBL" id="BCZ46315.1"/>
    </source>
</evidence>
<accession>A0ABN6IVX0</accession>
<keyword evidence="1" id="KW-0472">Membrane</keyword>
<keyword evidence="1" id="KW-1133">Transmembrane helix</keyword>